<dbReference type="GO" id="GO:0060070">
    <property type="term" value="P:canonical Wnt signaling pathway"/>
    <property type="evidence" value="ECO:0007669"/>
    <property type="project" value="TreeGrafter"/>
</dbReference>
<dbReference type="Gene3D" id="3.30.2460.20">
    <property type="match status" value="1"/>
</dbReference>
<dbReference type="FunFam" id="3.30.2460.20:FF:000003">
    <property type="entry name" value="Protein Wnt"/>
    <property type="match status" value="1"/>
</dbReference>
<evidence type="ECO:0000256" key="2">
    <source>
        <dbReference type="ARBA" id="ARBA00005683"/>
    </source>
</evidence>
<dbReference type="OrthoDB" id="5945655at2759"/>
<dbReference type="GO" id="GO:0045165">
    <property type="term" value="P:cell fate commitment"/>
    <property type="evidence" value="ECO:0007669"/>
    <property type="project" value="TreeGrafter"/>
</dbReference>
<accession>A0A9P0DJI7</accession>
<keyword evidence="4" id="KW-0964">Secreted</keyword>
<dbReference type="PROSITE" id="PS00246">
    <property type="entry name" value="WNT1"/>
    <property type="match status" value="1"/>
</dbReference>
<evidence type="ECO:0000256" key="10">
    <source>
        <dbReference type="RuleBase" id="RU003500"/>
    </source>
</evidence>
<keyword evidence="9" id="KW-0449">Lipoprotein</keyword>
<evidence type="ECO:0000256" key="8">
    <source>
        <dbReference type="ARBA" id="ARBA00023180"/>
    </source>
</evidence>
<dbReference type="PANTHER" id="PTHR12027:SF81">
    <property type="entry name" value="WNT INHIBITOR OF DORSAL PROTEIN"/>
    <property type="match status" value="1"/>
</dbReference>
<gene>
    <name evidence="11" type="ORF">CEUTPL_LOCUS10111</name>
</gene>
<organism evidence="11 12">
    <name type="scientific">Ceutorhynchus assimilis</name>
    <name type="common">cabbage seed weevil</name>
    <dbReference type="NCBI Taxonomy" id="467358"/>
    <lineage>
        <taxon>Eukaryota</taxon>
        <taxon>Metazoa</taxon>
        <taxon>Ecdysozoa</taxon>
        <taxon>Arthropoda</taxon>
        <taxon>Hexapoda</taxon>
        <taxon>Insecta</taxon>
        <taxon>Pterygota</taxon>
        <taxon>Neoptera</taxon>
        <taxon>Endopterygota</taxon>
        <taxon>Coleoptera</taxon>
        <taxon>Polyphaga</taxon>
        <taxon>Cucujiformia</taxon>
        <taxon>Curculionidae</taxon>
        <taxon>Ceutorhynchinae</taxon>
        <taxon>Ceutorhynchus</taxon>
    </lineage>
</organism>
<sequence length="345" mass="39433">MKAAGEVYPGQFTKNLLQVDIELDPNVIDSIKTGTILAFEHCRNVFRWERWNCPTEDFERHKQQRANKELAFTQAITAAGIVHAVTKNCSRGEISDCGCNSNFGGTTNSQKVDPPSSSKQIELNTNVKDKTVKWSWGGCSDDSTYGLRLVRDLLENSKENATVLSYIEKHNYRLGKQIVQQAMIKKCRCHGVSGSCSLQTCWMQLPPFHIISKKLKEKYRKARRLISENIEATIALGNSVKREDRTSNFLAPEDSLVFLEQSLDYCLPDQTQNWPGTKGRFCSRTKSNRTTASEKRSCRNLCRQCGYKVRREKMVVRKRCNCVFQWCCSVKCEMCSEIVEELYCD</sequence>
<evidence type="ECO:0000313" key="11">
    <source>
        <dbReference type="EMBL" id="CAH1131547.1"/>
    </source>
</evidence>
<comment type="similarity">
    <text evidence="2 10">Belongs to the Wnt family.</text>
</comment>
<dbReference type="AlphaFoldDB" id="A0A9P0DJI7"/>
<keyword evidence="3 10" id="KW-0217">Developmental protein</keyword>
<dbReference type="CDD" id="cd19340">
    <property type="entry name" value="Wnt_Wnt8"/>
    <property type="match status" value="1"/>
</dbReference>
<keyword evidence="6 10" id="KW-0879">Wnt signaling pathway</keyword>
<dbReference type="GO" id="GO:0005109">
    <property type="term" value="F:frizzled binding"/>
    <property type="evidence" value="ECO:0007669"/>
    <property type="project" value="TreeGrafter"/>
</dbReference>
<keyword evidence="8" id="KW-0325">Glycoprotein</keyword>
<keyword evidence="12" id="KW-1185">Reference proteome</keyword>
<dbReference type="Pfam" id="PF00110">
    <property type="entry name" value="wnt"/>
    <property type="match status" value="1"/>
</dbReference>
<reference evidence="11" key="1">
    <citation type="submission" date="2022-01" db="EMBL/GenBank/DDBJ databases">
        <authorList>
            <person name="King R."/>
        </authorList>
    </citation>
    <scope>NUCLEOTIDE SEQUENCE</scope>
</reference>
<dbReference type="Proteomes" id="UP001152799">
    <property type="component" value="Chromosome 5"/>
</dbReference>
<proteinExistence type="inferred from homology"/>
<dbReference type="EMBL" id="OU892281">
    <property type="protein sequence ID" value="CAH1131547.1"/>
    <property type="molecule type" value="Genomic_DNA"/>
</dbReference>
<keyword evidence="7" id="KW-1015">Disulfide bond</keyword>
<dbReference type="GO" id="GO:0030182">
    <property type="term" value="P:neuron differentiation"/>
    <property type="evidence" value="ECO:0007669"/>
    <property type="project" value="TreeGrafter"/>
</dbReference>
<protein>
    <recommendedName>
        <fullName evidence="10">Protein Wnt</fullName>
    </recommendedName>
</protein>
<dbReference type="InterPro" id="IPR043158">
    <property type="entry name" value="Wnt_C"/>
</dbReference>
<name>A0A9P0DJI7_9CUCU</name>
<evidence type="ECO:0000256" key="9">
    <source>
        <dbReference type="ARBA" id="ARBA00023288"/>
    </source>
</evidence>
<evidence type="ECO:0000256" key="6">
    <source>
        <dbReference type="ARBA" id="ARBA00022687"/>
    </source>
</evidence>
<evidence type="ECO:0000256" key="5">
    <source>
        <dbReference type="ARBA" id="ARBA00022530"/>
    </source>
</evidence>
<evidence type="ECO:0000313" key="12">
    <source>
        <dbReference type="Proteomes" id="UP001152799"/>
    </source>
</evidence>
<comment type="subcellular location">
    <subcellularLocation>
        <location evidence="1 10">Secreted</location>
        <location evidence="1 10">Extracellular space</location>
        <location evidence="1 10">Extracellular matrix</location>
    </subcellularLocation>
</comment>
<dbReference type="InterPro" id="IPR018161">
    <property type="entry name" value="Wnt_CS"/>
</dbReference>
<comment type="function">
    <text evidence="10">Ligand for members of the frizzled family of seven transmembrane receptors.</text>
</comment>
<dbReference type="PANTHER" id="PTHR12027">
    <property type="entry name" value="WNT RELATED"/>
    <property type="match status" value="1"/>
</dbReference>
<dbReference type="SMART" id="SM00097">
    <property type="entry name" value="WNT1"/>
    <property type="match status" value="1"/>
</dbReference>
<evidence type="ECO:0000256" key="7">
    <source>
        <dbReference type="ARBA" id="ARBA00023157"/>
    </source>
</evidence>
<keyword evidence="5" id="KW-0272">Extracellular matrix</keyword>
<dbReference type="GO" id="GO:0005125">
    <property type="term" value="F:cytokine activity"/>
    <property type="evidence" value="ECO:0007669"/>
    <property type="project" value="TreeGrafter"/>
</dbReference>
<dbReference type="GO" id="GO:0005615">
    <property type="term" value="C:extracellular space"/>
    <property type="evidence" value="ECO:0007669"/>
    <property type="project" value="TreeGrafter"/>
</dbReference>
<dbReference type="PRINTS" id="PR01349">
    <property type="entry name" value="WNTPROTEIN"/>
</dbReference>
<evidence type="ECO:0000256" key="4">
    <source>
        <dbReference type="ARBA" id="ARBA00022525"/>
    </source>
</evidence>
<dbReference type="InterPro" id="IPR005817">
    <property type="entry name" value="Wnt"/>
</dbReference>
<evidence type="ECO:0000256" key="1">
    <source>
        <dbReference type="ARBA" id="ARBA00004498"/>
    </source>
</evidence>
<evidence type="ECO:0000256" key="3">
    <source>
        <dbReference type="ARBA" id="ARBA00022473"/>
    </source>
</evidence>